<evidence type="ECO:0000313" key="12">
    <source>
        <dbReference type="Proteomes" id="UP000887566"/>
    </source>
</evidence>
<keyword evidence="12" id="KW-1185">Reference proteome</keyword>
<name>A0A914UJU7_9BILA</name>
<dbReference type="Pfam" id="PF00019">
    <property type="entry name" value="TGF_beta"/>
    <property type="match status" value="1"/>
</dbReference>
<keyword evidence="7" id="KW-0325">Glycoprotein</keyword>
<sequence length="420" mass="47824">MASTLWAVVVWLFLPIVAIRCSEFGGKSVVFYADNGFEQTIPFPLYRNRERQEFQNRILQLLGLHQPPRPLNHFKDESAPLFMMDLYRSMLHDDEEEDEETEEISPAYKYLFSSQGKSAGYKRPGLFDSAQADTIMSFIPHEDTKGIFVQEGMDHIGFDIGDIPPDSKLIGAELRLLLNNTATLPTGFLSVHVMDKDSENTLPLRQIDSVPLTADSGPWLVLNITEAIETCMLSLMPRSNLWLQITDQNGERRPPKYYGITHSFGVGFFDAGNEHAHRRLKRDTGDNSADDDDPPPDSGYSLRANDPFRESTSYNRRGCQRRTLYVSFKDLGWEKWVIAPEGYAAYYCDGYCSFPLNNHMNATNHAIVQTLVHLMDPSRTPEPKCAPTELKQMKILFIDNSKNVVLRMYKDMQVRACGCQ</sequence>
<dbReference type="GO" id="GO:0008083">
    <property type="term" value="F:growth factor activity"/>
    <property type="evidence" value="ECO:0007669"/>
    <property type="project" value="UniProtKB-KW"/>
</dbReference>
<dbReference type="WBParaSite" id="PSAMB.scaffold103size79677.g1900.t1">
    <property type="protein sequence ID" value="PSAMB.scaffold103size79677.g1900.t1"/>
    <property type="gene ID" value="PSAMB.scaffold103size79677.g1900"/>
</dbReference>
<keyword evidence="3" id="KW-0964">Secreted</keyword>
<dbReference type="Proteomes" id="UP000887566">
    <property type="component" value="Unplaced"/>
</dbReference>
<evidence type="ECO:0000256" key="6">
    <source>
        <dbReference type="ARBA" id="ARBA00023157"/>
    </source>
</evidence>
<evidence type="ECO:0000256" key="8">
    <source>
        <dbReference type="RuleBase" id="RU000354"/>
    </source>
</evidence>
<feature type="region of interest" description="Disordered" evidence="9">
    <location>
        <begin position="277"/>
        <end position="314"/>
    </location>
</feature>
<accession>A0A914UJU7</accession>
<feature type="signal peptide" evidence="10">
    <location>
        <begin position="1"/>
        <end position="21"/>
    </location>
</feature>
<protein>
    <submittedName>
        <fullName evidence="13">TGF-beta family profile domain-containing protein</fullName>
    </submittedName>
</protein>
<dbReference type="InterPro" id="IPR001839">
    <property type="entry name" value="TGF-b_C"/>
</dbReference>
<dbReference type="InterPro" id="IPR029034">
    <property type="entry name" value="Cystine-knot_cytokine"/>
</dbReference>
<dbReference type="GO" id="GO:0005125">
    <property type="term" value="F:cytokine activity"/>
    <property type="evidence" value="ECO:0007669"/>
    <property type="project" value="TreeGrafter"/>
</dbReference>
<proteinExistence type="inferred from homology"/>
<evidence type="ECO:0000256" key="10">
    <source>
        <dbReference type="SAM" id="SignalP"/>
    </source>
</evidence>
<dbReference type="PANTHER" id="PTHR11848">
    <property type="entry name" value="TGF-BETA FAMILY"/>
    <property type="match status" value="1"/>
</dbReference>
<reference evidence="13" key="1">
    <citation type="submission" date="2022-11" db="UniProtKB">
        <authorList>
            <consortium name="WormBaseParasite"/>
        </authorList>
    </citation>
    <scope>IDENTIFICATION</scope>
</reference>
<dbReference type="PRINTS" id="PR00669">
    <property type="entry name" value="INHIBINA"/>
</dbReference>
<dbReference type="Gene3D" id="2.60.120.970">
    <property type="match status" value="1"/>
</dbReference>
<dbReference type="InterPro" id="IPR015615">
    <property type="entry name" value="TGF-beta-rel"/>
</dbReference>
<comment type="subcellular location">
    <subcellularLocation>
        <location evidence="1">Secreted</location>
    </subcellularLocation>
</comment>
<evidence type="ECO:0000256" key="3">
    <source>
        <dbReference type="ARBA" id="ARBA00022525"/>
    </source>
</evidence>
<evidence type="ECO:0000256" key="9">
    <source>
        <dbReference type="SAM" id="MobiDB-lite"/>
    </source>
</evidence>
<comment type="similarity">
    <text evidence="2 8">Belongs to the TGF-beta family.</text>
</comment>
<dbReference type="PANTHER" id="PTHR11848:SF310">
    <property type="entry name" value="PROTEIN 60A-RELATED"/>
    <property type="match status" value="1"/>
</dbReference>
<dbReference type="AlphaFoldDB" id="A0A914UJU7"/>
<keyword evidence="4 10" id="KW-0732">Signal</keyword>
<organism evidence="12 13">
    <name type="scientific">Plectus sambesii</name>
    <dbReference type="NCBI Taxonomy" id="2011161"/>
    <lineage>
        <taxon>Eukaryota</taxon>
        <taxon>Metazoa</taxon>
        <taxon>Ecdysozoa</taxon>
        <taxon>Nematoda</taxon>
        <taxon>Chromadorea</taxon>
        <taxon>Plectida</taxon>
        <taxon>Plectina</taxon>
        <taxon>Plectoidea</taxon>
        <taxon>Plectidae</taxon>
        <taxon>Plectus</taxon>
    </lineage>
</organism>
<dbReference type="InterPro" id="IPR001111">
    <property type="entry name" value="TGF-b_propeptide"/>
</dbReference>
<dbReference type="FunFam" id="2.10.90.10:FF:000001">
    <property type="entry name" value="Bone morphogenetic protein 4"/>
    <property type="match status" value="1"/>
</dbReference>
<feature type="domain" description="TGF-beta family profile" evidence="11">
    <location>
        <begin position="300"/>
        <end position="420"/>
    </location>
</feature>
<feature type="chain" id="PRO_5037056546" evidence="10">
    <location>
        <begin position="22"/>
        <end position="420"/>
    </location>
</feature>
<dbReference type="CDD" id="cd13761">
    <property type="entry name" value="TGF_beta_BMP5_like"/>
    <property type="match status" value="1"/>
</dbReference>
<dbReference type="InterPro" id="IPR017948">
    <property type="entry name" value="TGFb_CS"/>
</dbReference>
<evidence type="ECO:0000256" key="5">
    <source>
        <dbReference type="ARBA" id="ARBA00023030"/>
    </source>
</evidence>
<dbReference type="SUPFAM" id="SSF57501">
    <property type="entry name" value="Cystine-knot cytokines"/>
    <property type="match status" value="1"/>
</dbReference>
<evidence type="ECO:0000256" key="7">
    <source>
        <dbReference type="ARBA" id="ARBA00023180"/>
    </source>
</evidence>
<keyword evidence="5 8" id="KW-0339">Growth factor</keyword>
<dbReference type="Gene3D" id="2.10.90.10">
    <property type="entry name" value="Cystine-knot cytokines"/>
    <property type="match status" value="1"/>
</dbReference>
<evidence type="ECO:0000313" key="13">
    <source>
        <dbReference type="WBParaSite" id="PSAMB.scaffold103size79677.g1900.t1"/>
    </source>
</evidence>
<dbReference type="PROSITE" id="PS00250">
    <property type="entry name" value="TGF_BETA_1"/>
    <property type="match status" value="1"/>
</dbReference>
<evidence type="ECO:0000256" key="4">
    <source>
        <dbReference type="ARBA" id="ARBA00022729"/>
    </source>
</evidence>
<keyword evidence="6" id="KW-1015">Disulfide bond</keyword>
<dbReference type="Pfam" id="PF00688">
    <property type="entry name" value="TGFb_propeptide"/>
    <property type="match status" value="1"/>
</dbReference>
<dbReference type="SMART" id="SM00204">
    <property type="entry name" value="TGFB"/>
    <property type="match status" value="1"/>
</dbReference>
<evidence type="ECO:0000256" key="1">
    <source>
        <dbReference type="ARBA" id="ARBA00004613"/>
    </source>
</evidence>
<evidence type="ECO:0000256" key="2">
    <source>
        <dbReference type="ARBA" id="ARBA00006656"/>
    </source>
</evidence>
<dbReference type="PROSITE" id="PS51362">
    <property type="entry name" value="TGF_BETA_2"/>
    <property type="match status" value="1"/>
</dbReference>
<evidence type="ECO:0000259" key="11">
    <source>
        <dbReference type="PROSITE" id="PS51362"/>
    </source>
</evidence>
<dbReference type="GO" id="GO:0005615">
    <property type="term" value="C:extracellular space"/>
    <property type="evidence" value="ECO:0007669"/>
    <property type="project" value="TreeGrafter"/>
</dbReference>